<proteinExistence type="predicted"/>
<dbReference type="Proteomes" id="UP001054837">
    <property type="component" value="Unassembled WGS sequence"/>
</dbReference>
<comment type="caution">
    <text evidence="1">The sequence shown here is derived from an EMBL/GenBank/DDBJ whole genome shotgun (WGS) entry which is preliminary data.</text>
</comment>
<name>A0AAV4QBD9_9ARAC</name>
<gene>
    <name evidence="1" type="ORF">CDAR_49361</name>
</gene>
<sequence length="108" mass="12354">MPVYTSEQYVFSQPESARYQKKGRLNFNKDGYSEKHTQSTLHTENTKQNGYSKVCVVSYFGSIKQKTTRSDLTKNLTESVENEMRTDLPCGAHHAAQTTWKEIHFGDG</sequence>
<accession>A0AAV4QBD9</accession>
<reference evidence="1 2" key="1">
    <citation type="submission" date="2021-06" db="EMBL/GenBank/DDBJ databases">
        <title>Caerostris darwini draft genome.</title>
        <authorList>
            <person name="Kono N."/>
            <person name="Arakawa K."/>
        </authorList>
    </citation>
    <scope>NUCLEOTIDE SEQUENCE [LARGE SCALE GENOMIC DNA]</scope>
</reference>
<organism evidence="1 2">
    <name type="scientific">Caerostris darwini</name>
    <dbReference type="NCBI Taxonomy" id="1538125"/>
    <lineage>
        <taxon>Eukaryota</taxon>
        <taxon>Metazoa</taxon>
        <taxon>Ecdysozoa</taxon>
        <taxon>Arthropoda</taxon>
        <taxon>Chelicerata</taxon>
        <taxon>Arachnida</taxon>
        <taxon>Araneae</taxon>
        <taxon>Araneomorphae</taxon>
        <taxon>Entelegynae</taxon>
        <taxon>Araneoidea</taxon>
        <taxon>Araneidae</taxon>
        <taxon>Caerostris</taxon>
    </lineage>
</organism>
<evidence type="ECO:0000313" key="2">
    <source>
        <dbReference type="Proteomes" id="UP001054837"/>
    </source>
</evidence>
<keyword evidence="2" id="KW-1185">Reference proteome</keyword>
<protein>
    <submittedName>
        <fullName evidence="1">Uncharacterized protein</fullName>
    </submittedName>
</protein>
<dbReference type="EMBL" id="BPLQ01004098">
    <property type="protein sequence ID" value="GIY05537.1"/>
    <property type="molecule type" value="Genomic_DNA"/>
</dbReference>
<evidence type="ECO:0000313" key="1">
    <source>
        <dbReference type="EMBL" id="GIY05537.1"/>
    </source>
</evidence>
<dbReference type="AlphaFoldDB" id="A0AAV4QBD9"/>